<evidence type="ECO:0000256" key="2">
    <source>
        <dbReference type="SAM" id="MobiDB-lite"/>
    </source>
</evidence>
<dbReference type="VEuPathDB" id="FungiDB:QG37_05024"/>
<keyword evidence="1" id="KW-0833">Ubl conjugation pathway</keyword>
<evidence type="ECO:0000256" key="1">
    <source>
        <dbReference type="ARBA" id="ARBA00022786"/>
    </source>
</evidence>
<dbReference type="InterPro" id="IPR003892">
    <property type="entry name" value="CUE"/>
</dbReference>
<feature type="compositionally biased region" description="Basic and acidic residues" evidence="2">
    <location>
        <begin position="413"/>
        <end position="423"/>
    </location>
</feature>
<dbReference type="VEuPathDB" id="FungiDB:CJI97_004262"/>
<dbReference type="InterPro" id="IPR041808">
    <property type="entry name" value="Cue3_CUE"/>
</dbReference>
<dbReference type="VEuPathDB" id="FungiDB:CJJ07_004335"/>
<feature type="compositionally biased region" description="Polar residues" evidence="2">
    <location>
        <begin position="403"/>
        <end position="412"/>
    </location>
</feature>
<feature type="region of interest" description="Disordered" evidence="2">
    <location>
        <begin position="581"/>
        <end position="631"/>
    </location>
</feature>
<gene>
    <name evidence="4" type="ORF">QG37_05024</name>
</gene>
<reference evidence="5" key="1">
    <citation type="journal article" date="2015" name="BMC Genomics">
        <title>Draft genome of a commonly misdiagnosed multidrug resistant pathogen Candida auris.</title>
        <authorList>
            <person name="Chatterjee S."/>
            <person name="Alampalli S.V."/>
            <person name="Nageshan R.K."/>
            <person name="Chettiar S.T."/>
            <person name="Joshi S."/>
            <person name="Tatu U.S."/>
        </authorList>
    </citation>
    <scope>NUCLEOTIDE SEQUENCE [LARGE SCALE GENOMIC DNA]</scope>
    <source>
        <strain evidence="5">6684</strain>
    </source>
</reference>
<dbReference type="GO" id="GO:0043130">
    <property type="term" value="F:ubiquitin binding"/>
    <property type="evidence" value="ECO:0007669"/>
    <property type="project" value="InterPro"/>
</dbReference>
<dbReference type="VEuPathDB" id="FungiDB:B9J08_004198"/>
<organism evidence="4 5">
    <name type="scientific">Candidozyma auris</name>
    <name type="common">Yeast</name>
    <name type="synonym">Candida auris</name>
    <dbReference type="NCBI Taxonomy" id="498019"/>
    <lineage>
        <taxon>Eukaryota</taxon>
        <taxon>Fungi</taxon>
        <taxon>Dikarya</taxon>
        <taxon>Ascomycota</taxon>
        <taxon>Saccharomycotina</taxon>
        <taxon>Pichiomycetes</taxon>
        <taxon>Metschnikowiaceae</taxon>
        <taxon>Candidozyma</taxon>
    </lineage>
</organism>
<protein>
    <recommendedName>
        <fullName evidence="3">CUE domain-containing protein</fullName>
    </recommendedName>
</protein>
<dbReference type="PROSITE" id="PS51140">
    <property type="entry name" value="CUE"/>
    <property type="match status" value="1"/>
</dbReference>
<feature type="compositionally biased region" description="Basic residues" evidence="2">
    <location>
        <begin position="607"/>
        <end position="623"/>
    </location>
</feature>
<name>A0A0L0NVR8_CANAR</name>
<feature type="region of interest" description="Disordered" evidence="2">
    <location>
        <begin position="403"/>
        <end position="423"/>
    </location>
</feature>
<proteinExistence type="predicted"/>
<dbReference type="EMBL" id="LGST01000034">
    <property type="protein sequence ID" value="KND98257.1"/>
    <property type="molecule type" value="Genomic_DNA"/>
</dbReference>
<dbReference type="CDD" id="cd14373">
    <property type="entry name" value="CUE_Cue3p_like"/>
    <property type="match status" value="1"/>
</dbReference>
<evidence type="ECO:0000313" key="5">
    <source>
        <dbReference type="Proteomes" id="UP000037122"/>
    </source>
</evidence>
<evidence type="ECO:0000313" key="4">
    <source>
        <dbReference type="EMBL" id="KND98257.1"/>
    </source>
</evidence>
<accession>A0A0L0NVR8</accession>
<comment type="caution">
    <text evidence="4">The sequence shown here is derived from an EMBL/GenBank/DDBJ whole genome shotgun (WGS) entry which is preliminary data.</text>
</comment>
<evidence type="ECO:0000259" key="3">
    <source>
        <dbReference type="PROSITE" id="PS51140"/>
    </source>
</evidence>
<dbReference type="AlphaFoldDB" id="A0A0L0NVR8"/>
<dbReference type="VEuPathDB" id="FungiDB:CJI96_0005226"/>
<feature type="domain" description="CUE" evidence="3">
    <location>
        <begin position="326"/>
        <end position="369"/>
    </location>
</feature>
<dbReference type="SMART" id="SM00546">
    <property type="entry name" value="CUE"/>
    <property type="match status" value="1"/>
</dbReference>
<dbReference type="VEuPathDB" id="FungiDB:CJJ09_005222"/>
<dbReference type="Proteomes" id="UP000037122">
    <property type="component" value="Unassembled WGS sequence"/>
</dbReference>
<sequence length="631" mass="71160">MDNQLAVPIPQYPPFKLRSSLIDKDPVIWVHLLEGYIQLFQLLLSDEVALTVKSQQQLQQFLKSFLQETAEETTKIFSLGAINPDIKKNTATLRAYVLAVVRAHSIVKLGITGHSLWHFVVVYVEKNASLVRSLIDGTFKSPLNDNRKSSNISLVPALQASIETQITEGLFDASAQQVLFLLLGHHAAPLKAQTFLLSGQAKKARVLAKDRDRNMSSSLSALAFAEGFVRPEWVEMLERLYSGGRSVHAETVKNCMVISVLALSVSKLATLVSTLGINSAESMAAYPLFSSIIISDAYKALNSGLEEKLPFLHSLKVDGGTAEEEVNEKDVEFLLDMFPTLTPGKAKMALLKNDRNADKVTGMLLDDPLMIESIPEELERPEEEPPIQVSQEELRRGIERFQLSENETTTPVQKKEQPLSEDEIKKRTLSAALQMLYESDEDERDDTYDDQEHNTGVAFEEYEHKPSSKEKARLAVFEDDDDESTNREGTPQNAIANELEKTELNLFGYFKSSGESAFDRSGRKTKLRDEIKSVSKWSDEQIEGWFKMLKKSPKRFRLLEERFAEQFSNRKVSERQLKVKNLIKQASPKPDSSNQKRAHARNERQKSSRANHNRKSGHDRKTRANLAGVQQ</sequence>